<dbReference type="InterPro" id="IPR007561">
    <property type="entry name" value="Cell_div_SepF/SepF-rel"/>
</dbReference>
<sequence length="124" mass="14568">MFNFLKKNKFNVDSEYNSNNIINDVEELKTFREIEGDKNSEPTLTKTITKDVNRRTTLFQPNAFSVIKPMVDELIQHKIILVDLSKLSEVDRKRTIDFLTGVMYSLNGEFSKIENKVYKFIVRK</sequence>
<evidence type="ECO:0000313" key="5">
    <source>
        <dbReference type="EMBL" id="ATZ18657.1"/>
    </source>
</evidence>
<dbReference type="RefSeq" id="WP_024863888.1">
    <property type="nucleotide sequence ID" value="NZ_CP024965.1"/>
</dbReference>
<dbReference type="PANTHER" id="PTHR35798">
    <property type="entry name" value="CELL DIVISION PROTEIN SEPF"/>
    <property type="match status" value="1"/>
</dbReference>
<reference evidence="5 6" key="1">
    <citation type="submission" date="2017-11" db="EMBL/GenBank/DDBJ databases">
        <title>Genome sequence of Entomoplasma somnilux PYAN-1 (ATCC 49194).</title>
        <authorList>
            <person name="Lo W.-S."/>
            <person name="Gasparich G.E."/>
            <person name="Kuo C.-H."/>
        </authorList>
    </citation>
    <scope>NUCLEOTIDE SEQUENCE [LARGE SCALE GENOMIC DNA]</scope>
    <source>
        <strain evidence="5 6">PYAN-1</strain>
    </source>
</reference>
<dbReference type="InterPro" id="IPR038594">
    <property type="entry name" value="SepF-like_sf"/>
</dbReference>
<evidence type="ECO:0000256" key="1">
    <source>
        <dbReference type="ARBA" id="ARBA00022618"/>
    </source>
</evidence>
<keyword evidence="1 5" id="KW-0132">Cell division</keyword>
<keyword evidence="6" id="KW-1185">Reference proteome</keyword>
<keyword evidence="2" id="KW-0717">Septation</keyword>
<evidence type="ECO:0000256" key="2">
    <source>
        <dbReference type="ARBA" id="ARBA00023210"/>
    </source>
</evidence>
<organism evidence="5 6">
    <name type="scientific">Williamsoniiplasma somnilux</name>
    <dbReference type="NCBI Taxonomy" id="215578"/>
    <lineage>
        <taxon>Bacteria</taxon>
        <taxon>Bacillati</taxon>
        <taxon>Mycoplasmatota</taxon>
        <taxon>Mollicutes</taxon>
        <taxon>Entomoplasmatales</taxon>
        <taxon>Williamsoniiplasma</taxon>
    </lineage>
</organism>
<dbReference type="AlphaFoldDB" id="A0A2K8NXZ0"/>
<keyword evidence="3" id="KW-0131">Cell cycle</keyword>
<evidence type="ECO:0000256" key="3">
    <source>
        <dbReference type="ARBA" id="ARBA00023306"/>
    </source>
</evidence>
<dbReference type="Proteomes" id="UP000232230">
    <property type="component" value="Chromosome"/>
</dbReference>
<dbReference type="KEGG" id="esx:ESOMN_v1c02750"/>
<dbReference type="GO" id="GO:0000917">
    <property type="term" value="P:division septum assembly"/>
    <property type="evidence" value="ECO:0007669"/>
    <property type="project" value="UniProtKB-KW"/>
</dbReference>
<dbReference type="Gene3D" id="3.30.110.150">
    <property type="entry name" value="SepF-like protein"/>
    <property type="match status" value="1"/>
</dbReference>
<dbReference type="EMBL" id="CP024965">
    <property type="protein sequence ID" value="ATZ18657.1"/>
    <property type="molecule type" value="Genomic_DNA"/>
</dbReference>
<protein>
    <submittedName>
        <fullName evidence="5">Cell division protein SepF</fullName>
    </submittedName>
</protein>
<dbReference type="PANTHER" id="PTHR35798:SF1">
    <property type="entry name" value="CELL DIVISION PROTEIN SEPF"/>
    <property type="match status" value="1"/>
</dbReference>
<evidence type="ECO:0000256" key="4">
    <source>
        <dbReference type="ARBA" id="ARBA00044936"/>
    </source>
</evidence>
<name>A0A2K8NXZ0_9MOLU</name>
<gene>
    <name evidence="5" type="primary">sepF</name>
    <name evidence="5" type="ORF">ESOMN_v1c02750</name>
</gene>
<dbReference type="InterPro" id="IPR023052">
    <property type="entry name" value="Cell_div_SepF"/>
</dbReference>
<comment type="function">
    <text evidence="4">Cell division protein that is part of the divisome complex and is recruited early to the Z-ring. Probably stimulates Z-ring formation, perhaps through the cross-linking of FtsZ protofilaments. Its function overlaps with FtsA.</text>
</comment>
<proteinExistence type="predicted"/>
<dbReference type="Pfam" id="PF04472">
    <property type="entry name" value="SepF"/>
    <property type="match status" value="1"/>
</dbReference>
<evidence type="ECO:0000313" key="6">
    <source>
        <dbReference type="Proteomes" id="UP000232230"/>
    </source>
</evidence>
<accession>A0A2K8NXZ0</accession>